<proteinExistence type="predicted"/>
<dbReference type="PROSITE" id="PS51257">
    <property type="entry name" value="PROKAR_LIPOPROTEIN"/>
    <property type="match status" value="1"/>
</dbReference>
<keyword evidence="1" id="KW-0540">Nuclease</keyword>
<dbReference type="GO" id="GO:0004519">
    <property type="term" value="F:endonuclease activity"/>
    <property type="evidence" value="ECO:0007669"/>
    <property type="project" value="UniProtKB-KW"/>
</dbReference>
<evidence type="ECO:0000313" key="5">
    <source>
        <dbReference type="EMBL" id="NMG83000.1"/>
    </source>
</evidence>
<evidence type="ECO:0000256" key="2">
    <source>
        <dbReference type="ARBA" id="ARBA00022759"/>
    </source>
</evidence>
<keyword evidence="2" id="KW-0255">Endonuclease</keyword>
<comment type="caution">
    <text evidence="5">The sequence shown here is derived from an EMBL/GenBank/DDBJ whole genome shotgun (WGS) entry which is preliminary data.</text>
</comment>
<dbReference type="PROSITE" id="PS50830">
    <property type="entry name" value="TNASE_3"/>
    <property type="match status" value="1"/>
</dbReference>
<sequence length="323" mass="36676">MEVVRNVVIIFLLTAIVFSCGCAEKPVLTLPEAAIEPEDHIIEPEAAIEPEPKTTERILKEQYNNFPVKTKEDSSGDDIGEKKLVTKVIDGDTVVIEGGERVRLLGIDTDERGYPCYEPAKQRLEELVLNKEVYLESDGEDQDQYNRYLRYLILDGENINLKLVEEGLAIAYFYPQNVKYRDEIIGAEKEARENKIGCKWSEEIEPVTEEIEPVTEDIVWSELTGDAINACNAKEHIGEEQIIEGSVIDGYKSDTNTVFLNFEKPYPNQCFTAVIFSSKLMNFPENPQDYYNGKTVRVSGEIKEYKGRTEIILEDSSQIEIGE</sequence>
<organism evidence="5 6">
    <name type="scientific">Candidatus Ethanoperedens thermophilum</name>
    <dbReference type="NCBI Taxonomy" id="2766897"/>
    <lineage>
        <taxon>Archaea</taxon>
        <taxon>Methanobacteriati</taxon>
        <taxon>Methanobacteriota</taxon>
        <taxon>Stenosarchaea group</taxon>
        <taxon>Methanomicrobia</taxon>
        <taxon>Methanosarcinales</taxon>
        <taxon>Methanosarcinales incertae sedis</taxon>
        <taxon>GOM Arc I cluster</taxon>
        <taxon>Candidatus Ethanoperedens</taxon>
    </lineage>
</organism>
<dbReference type="Proteomes" id="UP000606580">
    <property type="component" value="Unassembled WGS sequence"/>
</dbReference>
<dbReference type="InterPro" id="IPR035437">
    <property type="entry name" value="SNase_OB-fold_sf"/>
</dbReference>
<dbReference type="GO" id="GO:0016787">
    <property type="term" value="F:hydrolase activity"/>
    <property type="evidence" value="ECO:0007669"/>
    <property type="project" value="UniProtKB-KW"/>
</dbReference>
<dbReference type="PANTHER" id="PTHR12302:SF3">
    <property type="entry name" value="SERINE_THREONINE-PROTEIN KINASE 31"/>
    <property type="match status" value="1"/>
</dbReference>
<dbReference type="AlphaFoldDB" id="A0A848D842"/>
<protein>
    <recommendedName>
        <fullName evidence="4">TNase-like domain-containing protein</fullName>
    </recommendedName>
</protein>
<evidence type="ECO:0000256" key="1">
    <source>
        <dbReference type="ARBA" id="ARBA00022722"/>
    </source>
</evidence>
<gene>
    <name evidence="5" type="ORF">GIS02_02190</name>
</gene>
<accession>A0A848D842</accession>
<dbReference type="PANTHER" id="PTHR12302">
    <property type="entry name" value="EBNA2 BINDING PROTEIN P100"/>
    <property type="match status" value="1"/>
</dbReference>
<dbReference type="SMART" id="SM00318">
    <property type="entry name" value="SNc"/>
    <property type="match status" value="1"/>
</dbReference>
<dbReference type="InterPro" id="IPR016071">
    <property type="entry name" value="Staphylococal_nuclease_OB-fold"/>
</dbReference>
<dbReference type="SUPFAM" id="SSF50199">
    <property type="entry name" value="Staphylococcal nuclease"/>
    <property type="match status" value="1"/>
</dbReference>
<dbReference type="Pfam" id="PF00565">
    <property type="entry name" value="SNase"/>
    <property type="match status" value="1"/>
</dbReference>
<keyword evidence="3" id="KW-0378">Hydrolase</keyword>
<dbReference type="Gene3D" id="2.40.50.90">
    <property type="match status" value="1"/>
</dbReference>
<evidence type="ECO:0000256" key="3">
    <source>
        <dbReference type="ARBA" id="ARBA00022801"/>
    </source>
</evidence>
<dbReference type="EMBL" id="WNEG01000040">
    <property type="protein sequence ID" value="NMG83000.1"/>
    <property type="molecule type" value="Genomic_DNA"/>
</dbReference>
<reference evidence="5" key="1">
    <citation type="journal article" date="2020" name="MBio">
        <title>'Candidatus Ethanoperedens,' a Thermophilic Genus of Archaea Mediating the Anaerobic Oxidation of Ethane.</title>
        <authorList>
            <person name="Hahn C.J."/>
            <person name="Laso-Perez R."/>
            <person name="Vulcano F."/>
            <person name="Vaziourakis K.M."/>
            <person name="Stokke R."/>
            <person name="Steen I.H."/>
            <person name="Teske A."/>
            <person name="Boetius A."/>
            <person name="Liebeke M."/>
            <person name="Amann R."/>
            <person name="Knittel K."/>
            <person name="Wegener G."/>
        </authorList>
    </citation>
    <scope>NUCLEOTIDE SEQUENCE</scope>
    <source>
        <strain evidence="5">GoM-Arc1-LC-WB58</strain>
    </source>
</reference>
<feature type="domain" description="TNase-like" evidence="4">
    <location>
        <begin position="85"/>
        <end position="197"/>
    </location>
</feature>
<name>A0A848D842_9EURY</name>
<evidence type="ECO:0000259" key="4">
    <source>
        <dbReference type="PROSITE" id="PS50830"/>
    </source>
</evidence>
<evidence type="ECO:0000313" key="6">
    <source>
        <dbReference type="Proteomes" id="UP000606580"/>
    </source>
</evidence>